<dbReference type="Proteomes" id="UP000660680">
    <property type="component" value="Unassembled WGS sequence"/>
</dbReference>
<dbReference type="AlphaFoldDB" id="A0A918LFX5"/>
<organism evidence="1 2">
    <name type="scientific">Actinokineospora fastidiosa</name>
    <dbReference type="NCBI Taxonomy" id="1816"/>
    <lineage>
        <taxon>Bacteria</taxon>
        <taxon>Bacillati</taxon>
        <taxon>Actinomycetota</taxon>
        <taxon>Actinomycetes</taxon>
        <taxon>Pseudonocardiales</taxon>
        <taxon>Pseudonocardiaceae</taxon>
        <taxon>Actinokineospora</taxon>
    </lineage>
</organism>
<proteinExistence type="predicted"/>
<evidence type="ECO:0008006" key="3">
    <source>
        <dbReference type="Google" id="ProtNLM"/>
    </source>
</evidence>
<gene>
    <name evidence="1" type="ORF">GCM10010171_42940</name>
</gene>
<comment type="caution">
    <text evidence="1">The sequence shown here is derived from an EMBL/GenBank/DDBJ whole genome shotgun (WGS) entry which is preliminary data.</text>
</comment>
<keyword evidence="2" id="KW-1185">Reference proteome</keyword>
<name>A0A918LFX5_9PSEU</name>
<reference evidence="1" key="2">
    <citation type="submission" date="2020-09" db="EMBL/GenBank/DDBJ databases">
        <authorList>
            <person name="Sun Q."/>
            <person name="Ohkuma M."/>
        </authorList>
    </citation>
    <scope>NUCLEOTIDE SEQUENCE</scope>
    <source>
        <strain evidence="1">JCM 3276</strain>
    </source>
</reference>
<dbReference type="RefSeq" id="WP_229787132.1">
    <property type="nucleotide sequence ID" value="NZ_BMRB01000003.1"/>
</dbReference>
<sequence length="132" mass="14291">MRTTPCDARMRQGRRRKAEQFYAAASLIADLADQHDDIADAYVTLCVHAGIAAADVLCCAALGEHAQGESHNDAVSLLSKVDREASRHLGALLRLKTKSGYGHTPATPDEFKRAGRAAESLIDKARRTQTSM</sequence>
<reference evidence="1" key="1">
    <citation type="journal article" date="2014" name="Int. J. Syst. Evol. Microbiol.">
        <title>Complete genome sequence of Corynebacterium casei LMG S-19264T (=DSM 44701T), isolated from a smear-ripened cheese.</title>
        <authorList>
            <consortium name="US DOE Joint Genome Institute (JGI-PGF)"/>
            <person name="Walter F."/>
            <person name="Albersmeier A."/>
            <person name="Kalinowski J."/>
            <person name="Ruckert C."/>
        </authorList>
    </citation>
    <scope>NUCLEOTIDE SEQUENCE</scope>
    <source>
        <strain evidence="1">JCM 3276</strain>
    </source>
</reference>
<evidence type="ECO:0000313" key="1">
    <source>
        <dbReference type="EMBL" id="GGS43253.1"/>
    </source>
</evidence>
<accession>A0A918LFX5</accession>
<evidence type="ECO:0000313" key="2">
    <source>
        <dbReference type="Proteomes" id="UP000660680"/>
    </source>
</evidence>
<dbReference type="EMBL" id="BMRB01000003">
    <property type="protein sequence ID" value="GGS43253.1"/>
    <property type="molecule type" value="Genomic_DNA"/>
</dbReference>
<protein>
    <recommendedName>
        <fullName evidence="3">HEPN domain-containing protein</fullName>
    </recommendedName>
</protein>